<gene>
    <name evidence="3" type="ORF">DFR74_102629</name>
</gene>
<feature type="compositionally biased region" description="Low complexity" evidence="1">
    <location>
        <begin position="29"/>
        <end position="55"/>
    </location>
</feature>
<evidence type="ECO:0000313" key="4">
    <source>
        <dbReference type="Proteomes" id="UP000252586"/>
    </source>
</evidence>
<name>A0A366DVT9_9NOCA</name>
<dbReference type="Proteomes" id="UP000252586">
    <property type="component" value="Unassembled WGS sequence"/>
</dbReference>
<proteinExistence type="predicted"/>
<dbReference type="EMBL" id="QNRE01000002">
    <property type="protein sequence ID" value="RBO94206.1"/>
    <property type="molecule type" value="Genomic_DNA"/>
</dbReference>
<accession>A0A366DVT9</accession>
<evidence type="ECO:0000256" key="2">
    <source>
        <dbReference type="SAM" id="SignalP"/>
    </source>
</evidence>
<dbReference type="RefSeq" id="WP_067514547.1">
    <property type="nucleotide sequence ID" value="NZ_CP107943.1"/>
</dbReference>
<evidence type="ECO:0000256" key="1">
    <source>
        <dbReference type="SAM" id="MobiDB-lite"/>
    </source>
</evidence>
<dbReference type="OrthoDB" id="4555316at2"/>
<evidence type="ECO:0000313" key="3">
    <source>
        <dbReference type="EMBL" id="RBO94206.1"/>
    </source>
</evidence>
<organism evidence="3 4">
    <name type="scientific">Nocardia puris</name>
    <dbReference type="NCBI Taxonomy" id="208602"/>
    <lineage>
        <taxon>Bacteria</taxon>
        <taxon>Bacillati</taxon>
        <taxon>Actinomycetota</taxon>
        <taxon>Actinomycetes</taxon>
        <taxon>Mycobacteriales</taxon>
        <taxon>Nocardiaceae</taxon>
        <taxon>Nocardia</taxon>
    </lineage>
</organism>
<comment type="caution">
    <text evidence="3">The sequence shown here is derived from an EMBL/GenBank/DDBJ whole genome shotgun (WGS) entry which is preliminary data.</text>
</comment>
<feature type="signal peptide" evidence="2">
    <location>
        <begin position="1"/>
        <end position="23"/>
    </location>
</feature>
<dbReference type="PROSITE" id="PS51257">
    <property type="entry name" value="PROKAR_LIPOPROTEIN"/>
    <property type="match status" value="1"/>
</dbReference>
<reference evidence="3 4" key="1">
    <citation type="submission" date="2018-06" db="EMBL/GenBank/DDBJ databases">
        <title>Genomic Encyclopedia of Type Strains, Phase IV (KMG-IV): sequencing the most valuable type-strain genomes for metagenomic binning, comparative biology and taxonomic classification.</title>
        <authorList>
            <person name="Goeker M."/>
        </authorList>
    </citation>
    <scope>NUCLEOTIDE SEQUENCE [LARGE SCALE GENOMIC DNA]</scope>
    <source>
        <strain evidence="3 4">DSM 44599</strain>
    </source>
</reference>
<keyword evidence="4" id="KW-1185">Reference proteome</keyword>
<sequence>MPTYRTPVRAIVAGLALGGLVLAGCTDDTADDPMPTMPATSPLTTAPDTDTTTSPGEQPEITPAAAQQLCDMIGSEVDTWRDQGTAVARVSFNGTVQNWAARNDGLNDEILRDKTIVDDVTTQACPDVRQNALDALGTEDLAGALVGMGG</sequence>
<protein>
    <submittedName>
        <fullName evidence="3">Uncharacterized protein</fullName>
    </submittedName>
</protein>
<dbReference type="AlphaFoldDB" id="A0A366DVT9"/>
<keyword evidence="2" id="KW-0732">Signal</keyword>
<feature type="chain" id="PRO_5038676980" evidence="2">
    <location>
        <begin position="24"/>
        <end position="150"/>
    </location>
</feature>
<feature type="region of interest" description="Disordered" evidence="1">
    <location>
        <begin position="29"/>
        <end position="59"/>
    </location>
</feature>